<sequence>MNTSQSHTKEQEHHEQPFIEMELQPSVSIEFKVDSQIKPVPLEGTEKEALLFIATAIYHIFKRTRANAGLSDRVIATYISRLVTQTRKGLTVIEGHVPRLEKARSLAKSVVNELELRYGNIVKHMLLDRNSRLEAVFINCLRKHTKRHFREKMDSCTWFWGVTLFLFYGSLFIVVLVILTVGV</sequence>
<evidence type="ECO:0000256" key="1">
    <source>
        <dbReference type="SAM" id="Phobius"/>
    </source>
</evidence>
<protein>
    <submittedName>
        <fullName evidence="2">Uncharacterized protein</fullName>
    </submittedName>
</protein>
<dbReference type="Proteomes" id="UP000693946">
    <property type="component" value="Linkage Group LG16"/>
</dbReference>
<evidence type="ECO:0000313" key="3">
    <source>
        <dbReference type="Proteomes" id="UP000693946"/>
    </source>
</evidence>
<organism evidence="2 3">
    <name type="scientific">Solea senegalensis</name>
    <name type="common">Senegalese sole</name>
    <dbReference type="NCBI Taxonomy" id="28829"/>
    <lineage>
        <taxon>Eukaryota</taxon>
        <taxon>Metazoa</taxon>
        <taxon>Chordata</taxon>
        <taxon>Craniata</taxon>
        <taxon>Vertebrata</taxon>
        <taxon>Euteleostomi</taxon>
        <taxon>Actinopterygii</taxon>
        <taxon>Neopterygii</taxon>
        <taxon>Teleostei</taxon>
        <taxon>Neoteleostei</taxon>
        <taxon>Acanthomorphata</taxon>
        <taxon>Carangaria</taxon>
        <taxon>Pleuronectiformes</taxon>
        <taxon>Pleuronectoidei</taxon>
        <taxon>Soleidae</taxon>
        <taxon>Solea</taxon>
    </lineage>
</organism>
<keyword evidence="1" id="KW-0472">Membrane</keyword>
<reference evidence="2 3" key="1">
    <citation type="journal article" date="2021" name="Sci. Rep.">
        <title>Chromosome anchoring in Senegalese sole (Solea senegalensis) reveals sex-associated markers and genome rearrangements in flatfish.</title>
        <authorList>
            <person name="Guerrero-Cozar I."/>
            <person name="Gomez-Garrido J."/>
            <person name="Berbel C."/>
            <person name="Martinez-Blanch J.F."/>
            <person name="Alioto T."/>
            <person name="Claros M.G."/>
            <person name="Gagnaire P.A."/>
            <person name="Manchado M."/>
        </authorList>
    </citation>
    <scope>NUCLEOTIDE SEQUENCE [LARGE SCALE GENOMIC DNA]</scope>
    <source>
        <strain evidence="2">Sse05_10M</strain>
    </source>
</reference>
<dbReference type="AlphaFoldDB" id="A0AAV6S1P9"/>
<gene>
    <name evidence="2" type="ORF">JOB18_007644</name>
</gene>
<comment type="caution">
    <text evidence="2">The sequence shown here is derived from an EMBL/GenBank/DDBJ whole genome shotgun (WGS) entry which is preliminary data.</text>
</comment>
<dbReference type="EMBL" id="JAGKHQ010000008">
    <property type="protein sequence ID" value="KAG7509896.1"/>
    <property type="molecule type" value="Genomic_DNA"/>
</dbReference>
<name>A0AAV6S1P9_SOLSE</name>
<accession>A0AAV6S1P9</accession>
<evidence type="ECO:0000313" key="2">
    <source>
        <dbReference type="EMBL" id="KAG7509896.1"/>
    </source>
</evidence>
<keyword evidence="3" id="KW-1185">Reference proteome</keyword>
<keyword evidence="1" id="KW-1133">Transmembrane helix</keyword>
<feature type="transmembrane region" description="Helical" evidence="1">
    <location>
        <begin position="157"/>
        <end position="181"/>
    </location>
</feature>
<keyword evidence="1" id="KW-0812">Transmembrane</keyword>
<proteinExistence type="predicted"/>